<dbReference type="GO" id="GO:0004180">
    <property type="term" value="F:carboxypeptidase activity"/>
    <property type="evidence" value="ECO:0007669"/>
    <property type="project" value="UniProtKB-KW"/>
</dbReference>
<dbReference type="InterPro" id="IPR027478">
    <property type="entry name" value="LdcA_N"/>
</dbReference>
<dbReference type="InterPro" id="IPR040921">
    <property type="entry name" value="Peptidase_S66C"/>
</dbReference>
<dbReference type="EMBL" id="FOSG01000007">
    <property type="protein sequence ID" value="SFK63991.1"/>
    <property type="molecule type" value="Genomic_DNA"/>
</dbReference>
<feature type="active site" description="Charge relay system" evidence="6">
    <location>
        <position position="225"/>
    </location>
</feature>
<evidence type="ECO:0000313" key="10">
    <source>
        <dbReference type="Proteomes" id="UP000198928"/>
    </source>
</evidence>
<evidence type="ECO:0000259" key="8">
    <source>
        <dbReference type="Pfam" id="PF17676"/>
    </source>
</evidence>
<name>A0A1I4B7M1_9ACTN</name>
<dbReference type="Proteomes" id="UP000198928">
    <property type="component" value="Unassembled WGS sequence"/>
</dbReference>
<dbReference type="InterPro" id="IPR040449">
    <property type="entry name" value="Peptidase_S66_N"/>
</dbReference>
<dbReference type="OrthoDB" id="9807329at2"/>
<keyword evidence="5" id="KW-0720">Serine protease</keyword>
<dbReference type="AlphaFoldDB" id="A0A1I4B7M1"/>
<evidence type="ECO:0000256" key="2">
    <source>
        <dbReference type="ARBA" id="ARBA00022645"/>
    </source>
</evidence>
<reference evidence="10" key="1">
    <citation type="submission" date="2016-10" db="EMBL/GenBank/DDBJ databases">
        <authorList>
            <person name="Varghese N."/>
            <person name="Submissions S."/>
        </authorList>
    </citation>
    <scope>NUCLEOTIDE SEQUENCE [LARGE SCALE GENOMIC DNA]</scope>
    <source>
        <strain evidence="10">PL19</strain>
    </source>
</reference>
<dbReference type="Gene3D" id="3.40.50.10740">
    <property type="entry name" value="Class I glutamine amidotransferase-like"/>
    <property type="match status" value="1"/>
</dbReference>
<dbReference type="PIRSF" id="PIRSF028757">
    <property type="entry name" value="LD-carboxypeptidase"/>
    <property type="match status" value="1"/>
</dbReference>
<keyword evidence="10" id="KW-1185">Reference proteome</keyword>
<keyword evidence="3" id="KW-0645">Protease</keyword>
<dbReference type="GO" id="GO:0008236">
    <property type="term" value="F:serine-type peptidase activity"/>
    <property type="evidence" value="ECO:0007669"/>
    <property type="project" value="UniProtKB-KW"/>
</dbReference>
<dbReference type="PANTHER" id="PTHR30237">
    <property type="entry name" value="MURAMOYLTETRAPEPTIDE CARBOXYPEPTIDASE"/>
    <property type="match status" value="1"/>
</dbReference>
<dbReference type="InterPro" id="IPR029062">
    <property type="entry name" value="Class_I_gatase-like"/>
</dbReference>
<proteinExistence type="inferred from homology"/>
<dbReference type="GO" id="GO:0006508">
    <property type="term" value="P:proteolysis"/>
    <property type="evidence" value="ECO:0007669"/>
    <property type="project" value="UniProtKB-KW"/>
</dbReference>
<evidence type="ECO:0000259" key="7">
    <source>
        <dbReference type="Pfam" id="PF02016"/>
    </source>
</evidence>
<feature type="active site" description="Nucleophile" evidence="6">
    <location>
        <position position="127"/>
    </location>
</feature>
<keyword evidence="2 9" id="KW-0121">Carboxypeptidase</keyword>
<keyword evidence="4" id="KW-0378">Hydrolase</keyword>
<dbReference type="RefSeq" id="WP_093849715.1">
    <property type="nucleotide sequence ID" value="NZ_FOSG01000007.1"/>
</dbReference>
<dbReference type="Gene3D" id="3.50.30.60">
    <property type="entry name" value="LD-carboxypeptidase A C-terminal domain-like"/>
    <property type="match status" value="1"/>
</dbReference>
<gene>
    <name evidence="9" type="ORF">SAMN05192584_107266</name>
</gene>
<dbReference type="InterPro" id="IPR027461">
    <property type="entry name" value="Carboxypeptidase_A_C_sf"/>
</dbReference>
<evidence type="ECO:0000256" key="5">
    <source>
        <dbReference type="ARBA" id="ARBA00022825"/>
    </source>
</evidence>
<accession>A0A1I4B7M1</accession>
<dbReference type="Pfam" id="PF17676">
    <property type="entry name" value="Peptidase_S66C"/>
    <property type="match status" value="1"/>
</dbReference>
<dbReference type="SUPFAM" id="SSF52317">
    <property type="entry name" value="Class I glutamine amidotransferase-like"/>
    <property type="match status" value="1"/>
</dbReference>
<dbReference type="Pfam" id="PF02016">
    <property type="entry name" value="Peptidase_S66"/>
    <property type="match status" value="1"/>
</dbReference>
<evidence type="ECO:0000256" key="3">
    <source>
        <dbReference type="ARBA" id="ARBA00022670"/>
    </source>
</evidence>
<evidence type="ECO:0000256" key="1">
    <source>
        <dbReference type="ARBA" id="ARBA00010233"/>
    </source>
</evidence>
<feature type="active site" description="Charge relay system" evidence="6">
    <location>
        <position position="290"/>
    </location>
</feature>
<feature type="domain" description="LD-carboxypeptidase C-terminal" evidence="8">
    <location>
        <begin position="193"/>
        <end position="305"/>
    </location>
</feature>
<dbReference type="InterPro" id="IPR003507">
    <property type="entry name" value="S66_fam"/>
</dbReference>
<organism evidence="9 10">
    <name type="scientific">Streptomyces pini</name>
    <dbReference type="NCBI Taxonomy" id="1520580"/>
    <lineage>
        <taxon>Bacteria</taxon>
        <taxon>Bacillati</taxon>
        <taxon>Actinomycetota</taxon>
        <taxon>Actinomycetes</taxon>
        <taxon>Kitasatosporales</taxon>
        <taxon>Streptomycetaceae</taxon>
        <taxon>Streptomyces</taxon>
    </lineage>
</organism>
<dbReference type="CDD" id="cd07025">
    <property type="entry name" value="Peptidase_S66"/>
    <property type="match status" value="1"/>
</dbReference>
<evidence type="ECO:0000256" key="6">
    <source>
        <dbReference type="PIRSR" id="PIRSR028757-1"/>
    </source>
</evidence>
<dbReference type="PANTHER" id="PTHR30237:SF2">
    <property type="entry name" value="MUREIN TETRAPEPTIDE CARBOXYPEPTIDASE"/>
    <property type="match status" value="1"/>
</dbReference>
<evidence type="ECO:0000256" key="4">
    <source>
        <dbReference type="ARBA" id="ARBA00022801"/>
    </source>
</evidence>
<comment type="similarity">
    <text evidence="1">Belongs to the peptidase S66 family.</text>
</comment>
<sequence>MTRTPPARPAARPALTRPRRLRPGDRVAIVAPSGPVERERLDAGVDVLRGWDLDPRVMPHVLDVHPRLDHLAGTDADRARDLTEAWCDPSVAAVLAARGGYGVQRMVDLADWEAMRAAGPKPFVGYSDLTVLHEAFAARLGLATLHGPMPATVSFLKDGPTQEHLRATLLAPETVTAITSPTARTLVPGRAFGTTYGGCLSLLAGQTGVPGRDSARPDGGILLLEDVGEPPYRLDGYLTHLLRSGELDGVAGVVLGSWHDCGPYEKVREVLLDRLAPLGVPVVEELGFGHGPATLTLPLGVRATLDADTCTLTLQEPALV</sequence>
<feature type="domain" description="LD-carboxypeptidase N-terminal" evidence="7">
    <location>
        <begin position="27"/>
        <end position="147"/>
    </location>
</feature>
<dbReference type="SUPFAM" id="SSF141986">
    <property type="entry name" value="LD-carboxypeptidase A C-terminal domain-like"/>
    <property type="match status" value="1"/>
</dbReference>
<evidence type="ECO:0000313" key="9">
    <source>
        <dbReference type="EMBL" id="SFK63991.1"/>
    </source>
</evidence>
<protein>
    <submittedName>
        <fullName evidence="9">Muramoyltetrapeptide carboxypeptidase</fullName>
    </submittedName>
</protein>